<evidence type="ECO:0000313" key="5">
    <source>
        <dbReference type="Proteomes" id="UP000320735"/>
    </source>
</evidence>
<dbReference type="EC" id="2.1.3.12" evidence="4"/>
<evidence type="ECO:0000259" key="3">
    <source>
        <dbReference type="Pfam" id="PF16861"/>
    </source>
</evidence>
<dbReference type="InterPro" id="IPR038152">
    <property type="entry name" value="Carbam_trans_C_sf"/>
</dbReference>
<dbReference type="InterPro" id="IPR031730">
    <property type="entry name" value="Carbam_trans_C"/>
</dbReference>
<dbReference type="SUPFAM" id="SSF53067">
    <property type="entry name" value="Actin-like ATPase domain"/>
    <property type="match status" value="1"/>
</dbReference>
<keyword evidence="5" id="KW-1185">Reference proteome</keyword>
<dbReference type="InterPro" id="IPR003696">
    <property type="entry name" value="Carbtransf_dom"/>
</dbReference>
<accession>A0A5C6BAY0</accession>
<proteinExistence type="inferred from homology"/>
<dbReference type="InterPro" id="IPR043129">
    <property type="entry name" value="ATPase_NBD"/>
</dbReference>
<dbReference type="PANTHER" id="PTHR34847">
    <property type="entry name" value="NODULATION PROTEIN U"/>
    <property type="match status" value="1"/>
</dbReference>
<keyword evidence="4" id="KW-0808">Transferase</keyword>
<sequence>MNIIGISGLEDAMPFKKAHWPGLEEREYRISQGHDSAAALVLDGRIVAAAEEERFTGNKHTGAFPVNAIHYCLREAGLTLGDVDELVHGFDYAPYRAIYALDPATRQQYDEVFSREALLKHVRRDLDGFPEDRVVQINHHFAHAASVYLTSGWDDCLVVVIDGMGEAHSASIYRGTGGNLELVQQVSAQDSIGILYSLITLHVGFDFNADEYKIMGLAPYGDPSRYRKFFQDVVQLNDDGTFKIPILQLNKTREERETNQATRQYLSENLIRPRSPEEEITDDHRDIAAALQECLDNTMLHLCGTFGKRLGARNLAMAGGVTLNCTANGKLLRSGLFDDIYVQPAAGDDGAALGAALSRSQYHGDAIPAKRLAPPYLGPAYSDEDIQQELVKFEAEISVTKFDSLEATCQDAARRVADGEVLAWFRGGMEFGPRALGNRSIVADPGHPEMRDRINAMVKKREGFRPFAPAVAAEEVHRWFDVDPGTELPYMIMIVDVREEHRAALPAITHVNGSARVQTVSQDHNSDFWMLLEEVGRATGRRMVLNTSFNVKGQPMVNSPREALTTFLGTGIDCLFLGDYLVQRRNANR</sequence>
<comment type="caution">
    <text evidence="4">The sequence shown here is derived from an EMBL/GenBank/DDBJ whole genome shotgun (WGS) entry which is preliminary data.</text>
</comment>
<organism evidence="4 5">
    <name type="scientific">Symmachiella macrocystis</name>
    <dbReference type="NCBI Taxonomy" id="2527985"/>
    <lineage>
        <taxon>Bacteria</taxon>
        <taxon>Pseudomonadati</taxon>
        <taxon>Planctomycetota</taxon>
        <taxon>Planctomycetia</taxon>
        <taxon>Planctomycetales</taxon>
        <taxon>Planctomycetaceae</taxon>
        <taxon>Symmachiella</taxon>
    </lineage>
</organism>
<name>A0A5C6BAY0_9PLAN</name>
<dbReference type="Pfam" id="PF16861">
    <property type="entry name" value="Carbam_trans_C"/>
    <property type="match status" value="1"/>
</dbReference>
<dbReference type="Pfam" id="PF02543">
    <property type="entry name" value="Carbam_trans_N"/>
    <property type="match status" value="1"/>
</dbReference>
<feature type="domain" description="Carbamoyltransferase C-terminal" evidence="3">
    <location>
        <begin position="413"/>
        <end position="584"/>
    </location>
</feature>
<protein>
    <submittedName>
        <fullName evidence="4">Decarbamoylnovobiocin carbamoyltransferase</fullName>
        <ecNumber evidence="4">2.1.3.12</ecNumber>
    </submittedName>
</protein>
<evidence type="ECO:0000259" key="2">
    <source>
        <dbReference type="Pfam" id="PF02543"/>
    </source>
</evidence>
<dbReference type="AlphaFoldDB" id="A0A5C6BAY0"/>
<dbReference type="OrthoDB" id="9780777at2"/>
<comment type="similarity">
    <text evidence="1">Belongs to the NodU/CmcH family.</text>
</comment>
<dbReference type="EMBL" id="SJPP01000002">
    <property type="protein sequence ID" value="TWU08822.1"/>
    <property type="molecule type" value="Genomic_DNA"/>
</dbReference>
<dbReference type="Gene3D" id="3.90.870.20">
    <property type="entry name" value="Carbamoyltransferase, C-terminal domain"/>
    <property type="match status" value="1"/>
</dbReference>
<dbReference type="PANTHER" id="PTHR34847:SF1">
    <property type="entry name" value="NODULATION PROTEIN U"/>
    <property type="match status" value="1"/>
</dbReference>
<reference evidence="4 5" key="1">
    <citation type="submission" date="2019-02" db="EMBL/GenBank/DDBJ databases">
        <title>Deep-cultivation of Planctomycetes and their phenomic and genomic characterization uncovers novel biology.</title>
        <authorList>
            <person name="Wiegand S."/>
            <person name="Jogler M."/>
            <person name="Boedeker C."/>
            <person name="Pinto D."/>
            <person name="Vollmers J."/>
            <person name="Rivas-Marin E."/>
            <person name="Kohn T."/>
            <person name="Peeters S.H."/>
            <person name="Heuer A."/>
            <person name="Rast P."/>
            <person name="Oberbeckmann S."/>
            <person name="Bunk B."/>
            <person name="Jeske O."/>
            <person name="Meyerdierks A."/>
            <person name="Storesund J.E."/>
            <person name="Kallscheuer N."/>
            <person name="Luecker S."/>
            <person name="Lage O.M."/>
            <person name="Pohl T."/>
            <person name="Merkel B.J."/>
            <person name="Hornburger P."/>
            <person name="Mueller R.-W."/>
            <person name="Bruemmer F."/>
            <person name="Labrenz M."/>
            <person name="Spormann A.M."/>
            <person name="Op Den Camp H."/>
            <person name="Overmann J."/>
            <person name="Amann R."/>
            <person name="Jetten M.S.M."/>
            <person name="Mascher T."/>
            <person name="Medema M.H."/>
            <person name="Devos D.P."/>
            <person name="Kaster A.-K."/>
            <person name="Ovreas L."/>
            <person name="Rohde M."/>
            <person name="Galperin M.Y."/>
            <person name="Jogler C."/>
        </authorList>
    </citation>
    <scope>NUCLEOTIDE SEQUENCE [LARGE SCALE GENOMIC DNA]</scope>
    <source>
        <strain evidence="4 5">CA54</strain>
    </source>
</reference>
<feature type="domain" description="Carbamoyltransferase" evidence="2">
    <location>
        <begin position="34"/>
        <end position="357"/>
    </location>
</feature>
<dbReference type="Gene3D" id="3.30.420.40">
    <property type="match status" value="2"/>
</dbReference>
<gene>
    <name evidence="4" type="primary">novN_2</name>
    <name evidence="4" type="ORF">CA54_40590</name>
</gene>
<dbReference type="RefSeq" id="WP_146372615.1">
    <property type="nucleotide sequence ID" value="NZ_SJPP01000002.1"/>
</dbReference>
<dbReference type="GO" id="GO:0016740">
    <property type="term" value="F:transferase activity"/>
    <property type="evidence" value="ECO:0007669"/>
    <property type="project" value="UniProtKB-KW"/>
</dbReference>
<evidence type="ECO:0000313" key="4">
    <source>
        <dbReference type="EMBL" id="TWU08822.1"/>
    </source>
</evidence>
<dbReference type="Proteomes" id="UP000320735">
    <property type="component" value="Unassembled WGS sequence"/>
</dbReference>
<dbReference type="InterPro" id="IPR051338">
    <property type="entry name" value="NodU/CmcH_Carbamoyltrnsfr"/>
</dbReference>
<evidence type="ECO:0000256" key="1">
    <source>
        <dbReference type="ARBA" id="ARBA00006129"/>
    </source>
</evidence>